<organism evidence="1 2">
    <name type="scientific">Hohenbuehelia grisea</name>
    <dbReference type="NCBI Taxonomy" id="104357"/>
    <lineage>
        <taxon>Eukaryota</taxon>
        <taxon>Fungi</taxon>
        <taxon>Dikarya</taxon>
        <taxon>Basidiomycota</taxon>
        <taxon>Agaricomycotina</taxon>
        <taxon>Agaricomycetes</taxon>
        <taxon>Agaricomycetidae</taxon>
        <taxon>Agaricales</taxon>
        <taxon>Pleurotineae</taxon>
        <taxon>Pleurotaceae</taxon>
        <taxon>Hohenbuehelia</taxon>
    </lineage>
</organism>
<protein>
    <recommendedName>
        <fullName evidence="3">F-box domain-containing protein</fullName>
    </recommendedName>
</protein>
<evidence type="ECO:0000313" key="2">
    <source>
        <dbReference type="Proteomes" id="UP001556367"/>
    </source>
</evidence>
<comment type="caution">
    <text evidence="1">The sequence shown here is derived from an EMBL/GenBank/DDBJ whole genome shotgun (WGS) entry which is preliminary data.</text>
</comment>
<evidence type="ECO:0008006" key="3">
    <source>
        <dbReference type="Google" id="ProtNLM"/>
    </source>
</evidence>
<name>A0ABR3JSC0_9AGAR</name>
<reference evidence="2" key="1">
    <citation type="submission" date="2024-06" db="EMBL/GenBank/DDBJ databases">
        <title>Multi-omics analyses provide insights into the biosynthesis of the anticancer antibiotic pleurotin in Hohenbuehelia grisea.</title>
        <authorList>
            <person name="Weaver J.A."/>
            <person name="Alberti F."/>
        </authorList>
    </citation>
    <scope>NUCLEOTIDE SEQUENCE [LARGE SCALE GENOMIC DNA]</scope>
    <source>
        <strain evidence="2">T-177</strain>
    </source>
</reference>
<evidence type="ECO:0000313" key="1">
    <source>
        <dbReference type="EMBL" id="KAL0958048.1"/>
    </source>
</evidence>
<keyword evidence="2" id="KW-1185">Reference proteome</keyword>
<proteinExistence type="predicted"/>
<dbReference type="EMBL" id="JASNQZ010000004">
    <property type="protein sequence ID" value="KAL0958048.1"/>
    <property type="molecule type" value="Genomic_DNA"/>
</dbReference>
<sequence>MNRLFISESRWCATGQFRQSPTTTNASRRSRFFNLFQLFDQPFSLKFLVHVPSATIMDPSNSTKVESKAEPIDLFPPTTPLDPAQALSVKTILSQHERDLAVCEAEIERLICRRRELRTSVERFKSALAPIQNMPTEILLRIMELTLGSGRRISVSEPRQLLASPWVFGLICRRWRYIALSAPTLWCRLAINPYSLHYHPWTGASSALDNILSRSSDQPLDILVIAPDELHTFHSEMIPIYRDIYNVLIPHSSRWERIEMPLPLELWGRLSHVKNHVPMLKSVSLQFVGVVIDGFFMDAFEIAPLLTSFKTPNPWKHFKLPWHQMEHMQLQDKQTSILDLLDLARSVTTLAIFPTGPSPSISRQVHLPTLKSLKLLGTAADMINNITSPSLSVLSIFASQARSARQIIDQSSCRIQDLEISLCSTRDKEQVIDLLKFMPDLEILRIDQSLPCADILRALHWKPGQKRVHLPKLHTLSVQCKFGKLTNVFLDLVENRATDWSSTGNSITPTPAKLEKLLIRLPAYSLQPSRFKERLSQLRRRGILHEI</sequence>
<accession>A0ABR3JSC0</accession>
<dbReference type="Proteomes" id="UP001556367">
    <property type="component" value="Unassembled WGS sequence"/>
</dbReference>
<gene>
    <name evidence="1" type="ORF">HGRIS_000225</name>
</gene>